<evidence type="ECO:0000313" key="5">
    <source>
        <dbReference type="EMBL" id="OBS66546.1"/>
    </source>
</evidence>
<dbReference type="EMBL" id="LZPO01087222">
    <property type="protein sequence ID" value="OBS66546.1"/>
    <property type="molecule type" value="Genomic_DNA"/>
</dbReference>
<feature type="non-terminal residue" evidence="5">
    <location>
        <position position="264"/>
    </location>
</feature>
<dbReference type="Gene3D" id="3.30.497.10">
    <property type="entry name" value="Antithrombin, subunit I, domain 2"/>
    <property type="match status" value="1"/>
</dbReference>
<accession>A0A1A6GK10</accession>
<dbReference type="SMART" id="SM00093">
    <property type="entry name" value="SERPIN"/>
    <property type="match status" value="1"/>
</dbReference>
<organism evidence="5 6">
    <name type="scientific">Neotoma lepida</name>
    <name type="common">Desert woodrat</name>
    <dbReference type="NCBI Taxonomy" id="56216"/>
    <lineage>
        <taxon>Eukaryota</taxon>
        <taxon>Metazoa</taxon>
        <taxon>Chordata</taxon>
        <taxon>Craniata</taxon>
        <taxon>Vertebrata</taxon>
        <taxon>Euteleostomi</taxon>
        <taxon>Mammalia</taxon>
        <taxon>Eutheria</taxon>
        <taxon>Euarchontoglires</taxon>
        <taxon>Glires</taxon>
        <taxon>Rodentia</taxon>
        <taxon>Myomorpha</taxon>
        <taxon>Muroidea</taxon>
        <taxon>Cricetidae</taxon>
        <taxon>Neotominae</taxon>
        <taxon>Neotoma</taxon>
    </lineage>
</organism>
<dbReference type="InterPro" id="IPR042178">
    <property type="entry name" value="Serpin_sf_1"/>
</dbReference>
<gene>
    <name evidence="5" type="ORF">A6R68_04911</name>
</gene>
<dbReference type="Proteomes" id="UP000092124">
    <property type="component" value="Unassembled WGS sequence"/>
</dbReference>
<name>A0A1A6GK10_NEOLE</name>
<evidence type="ECO:0000256" key="1">
    <source>
        <dbReference type="ARBA" id="ARBA00009500"/>
    </source>
</evidence>
<dbReference type="STRING" id="56216.A0A1A6GK10"/>
<feature type="region of interest" description="Disordered" evidence="3">
    <location>
        <begin position="243"/>
        <end position="264"/>
    </location>
</feature>
<proteinExistence type="inferred from homology"/>
<dbReference type="SUPFAM" id="SSF56574">
    <property type="entry name" value="Serpins"/>
    <property type="match status" value="1"/>
</dbReference>
<keyword evidence="6" id="KW-1185">Reference proteome</keyword>
<evidence type="ECO:0000256" key="3">
    <source>
        <dbReference type="SAM" id="MobiDB-lite"/>
    </source>
</evidence>
<dbReference type="InterPro" id="IPR036186">
    <property type="entry name" value="Serpin_sf"/>
</dbReference>
<feature type="non-terminal residue" evidence="5">
    <location>
        <position position="1"/>
    </location>
</feature>
<dbReference type="FunFam" id="3.30.497.10:FF:000001">
    <property type="entry name" value="Serine protease inhibitor"/>
    <property type="match status" value="1"/>
</dbReference>
<dbReference type="GO" id="GO:0004867">
    <property type="term" value="F:serine-type endopeptidase inhibitor activity"/>
    <property type="evidence" value="ECO:0007669"/>
    <property type="project" value="InterPro"/>
</dbReference>
<evidence type="ECO:0000259" key="4">
    <source>
        <dbReference type="SMART" id="SM00093"/>
    </source>
</evidence>
<dbReference type="AlphaFoldDB" id="A0A1A6GK10"/>
<dbReference type="PANTHER" id="PTHR11461">
    <property type="entry name" value="SERINE PROTEASE INHIBITOR, SERPIN"/>
    <property type="match status" value="1"/>
</dbReference>
<evidence type="ECO:0000256" key="2">
    <source>
        <dbReference type="RuleBase" id="RU000411"/>
    </source>
</evidence>
<sequence>LYKELVLKNPNKNVVFSPLSISVALAILSLGASSNTLEEILEGLKFNLTETPEADIHQGFGHLLPILSQPEDQVQISIGSTMFVEKSLQILAEFKEKARALYQAEASTANFQQPHEAKKLINDYVSKQTQGKIKELISELDERTVMVLVNYIYFKGAPDPAHIWHSVGDLTPAAAWSRTLAVAFPSQSADQPSATSNPGAAVSQLISLASATFPLETTAAGRAQPLVDLGFNLSMRLGVRKEVAQDRNSAQEASQENDRATSKR</sequence>
<feature type="domain" description="Serpin" evidence="4">
    <location>
        <begin position="1"/>
        <end position="263"/>
    </location>
</feature>
<dbReference type="GO" id="GO:0005615">
    <property type="term" value="C:extracellular space"/>
    <property type="evidence" value="ECO:0007669"/>
    <property type="project" value="InterPro"/>
</dbReference>
<dbReference type="Pfam" id="PF00079">
    <property type="entry name" value="Serpin"/>
    <property type="match status" value="1"/>
</dbReference>
<dbReference type="InterPro" id="IPR000215">
    <property type="entry name" value="Serpin_fam"/>
</dbReference>
<dbReference type="PANTHER" id="PTHR11461:SF145">
    <property type="entry name" value="ALPHA-1-ANTICHYMOTRYPSIN"/>
    <property type="match status" value="1"/>
</dbReference>
<dbReference type="OrthoDB" id="671595at2759"/>
<dbReference type="InterPro" id="IPR023796">
    <property type="entry name" value="Serpin_dom"/>
</dbReference>
<comment type="similarity">
    <text evidence="1 2">Belongs to the serpin family.</text>
</comment>
<protein>
    <recommendedName>
        <fullName evidence="4">Serpin domain-containing protein</fullName>
    </recommendedName>
</protein>
<reference evidence="5 6" key="1">
    <citation type="submission" date="2016-06" db="EMBL/GenBank/DDBJ databases">
        <title>The Draft Genome Sequence and Annotation of the Desert Woodrat Neotoma lepida.</title>
        <authorList>
            <person name="Campbell M."/>
            <person name="Oakeson K.F."/>
            <person name="Yandell M."/>
            <person name="Halpert J.R."/>
            <person name="Dearing D."/>
        </authorList>
    </citation>
    <scope>NUCLEOTIDE SEQUENCE [LARGE SCALE GENOMIC DNA]</scope>
    <source>
        <strain evidence="5">417</strain>
        <tissue evidence="5">Liver</tissue>
    </source>
</reference>
<comment type="caution">
    <text evidence="5">The sequence shown here is derived from an EMBL/GenBank/DDBJ whole genome shotgun (WGS) entry which is preliminary data.</text>
</comment>
<evidence type="ECO:0000313" key="6">
    <source>
        <dbReference type="Proteomes" id="UP000092124"/>
    </source>
</evidence>